<dbReference type="Pfam" id="PF23174">
    <property type="entry name" value="bHLH_ILI"/>
    <property type="match status" value="1"/>
</dbReference>
<comment type="similarity">
    <text evidence="1">Belongs to the bHLH protein family.</text>
</comment>
<dbReference type="OrthoDB" id="668823at2759"/>
<evidence type="ECO:0000256" key="1">
    <source>
        <dbReference type="ARBA" id="ARBA00005510"/>
    </source>
</evidence>
<dbReference type="PROSITE" id="PS50888">
    <property type="entry name" value="BHLH"/>
    <property type="match status" value="1"/>
</dbReference>
<sequence length="90" mass="10008">MSSRRSSSSRGNISEDEINELISKLQALLPSSRRRGSGQASTTKLLKETCSYIKSLHREVDDLSDRLSDLMSTMDHNSPGAEIIRSILRS</sequence>
<protein>
    <recommendedName>
        <fullName evidence="5">BHLH domain-containing protein</fullName>
    </recommendedName>
</protein>
<keyword evidence="2" id="KW-0341">Growth regulation</keyword>
<dbReference type="SUPFAM" id="SSF47459">
    <property type="entry name" value="HLH, helix-loop-helix DNA-binding domain"/>
    <property type="match status" value="1"/>
</dbReference>
<dbReference type="Proteomes" id="UP000807115">
    <property type="component" value="Chromosome 4"/>
</dbReference>
<accession>A0A921UK74</accession>
<dbReference type="KEGG" id="sbi:8066431"/>
<dbReference type="GO" id="GO:0009741">
    <property type="term" value="P:response to brassinosteroid"/>
    <property type="evidence" value="ECO:0007669"/>
    <property type="project" value="EnsemblPlants"/>
</dbReference>
<name>A0A921UK74_SORBI</name>
<dbReference type="GO" id="GO:0006355">
    <property type="term" value="P:regulation of DNA-templated transcription"/>
    <property type="evidence" value="ECO:0007669"/>
    <property type="project" value="InterPro"/>
</dbReference>
<dbReference type="PANTHER" id="PTHR46446">
    <property type="entry name" value="TRANSCRIPTION FACTOR PRE"/>
    <property type="match status" value="1"/>
</dbReference>
<dbReference type="GO" id="GO:0005634">
    <property type="term" value="C:nucleus"/>
    <property type="evidence" value="ECO:0007669"/>
    <property type="project" value="EnsemblPlants"/>
</dbReference>
<dbReference type="GO" id="GO:0042803">
    <property type="term" value="F:protein homodimerization activity"/>
    <property type="evidence" value="ECO:0007669"/>
    <property type="project" value="EnsemblPlants"/>
</dbReference>
<dbReference type="InterPro" id="IPR011598">
    <property type="entry name" value="bHLH_dom"/>
</dbReference>
<dbReference type="Gramene" id="EES05528">
    <property type="protein sequence ID" value="EES05528"/>
    <property type="gene ID" value="SORBI_3004G237000"/>
</dbReference>
<evidence type="ECO:0000256" key="3">
    <source>
        <dbReference type="ARBA" id="ARBA00023015"/>
    </source>
</evidence>
<dbReference type="PANTHER" id="PTHR46446:SF7">
    <property type="entry name" value="TRANSCRIPTION FACTOR ILI5"/>
    <property type="match status" value="1"/>
</dbReference>
<keyword evidence="3" id="KW-0805">Transcription regulation</keyword>
<proteinExistence type="inferred from homology"/>
<evidence type="ECO:0000256" key="2">
    <source>
        <dbReference type="ARBA" id="ARBA00022604"/>
    </source>
</evidence>
<feature type="domain" description="BHLH" evidence="5">
    <location>
        <begin position="2"/>
        <end position="56"/>
    </location>
</feature>
<dbReference type="GO" id="GO:2000024">
    <property type="term" value="P:regulation of leaf development"/>
    <property type="evidence" value="ECO:0007669"/>
    <property type="project" value="EnsemblPlants"/>
</dbReference>
<dbReference type="AlphaFoldDB" id="A0A921UK74"/>
<reference evidence="6" key="1">
    <citation type="journal article" date="2019" name="BMC Genomics">
        <title>A new reference genome for Sorghum bicolor reveals high levels of sequence similarity between sweet and grain genotypes: implications for the genetics of sugar metabolism.</title>
        <authorList>
            <person name="Cooper E.A."/>
            <person name="Brenton Z.W."/>
            <person name="Flinn B.S."/>
            <person name="Jenkins J."/>
            <person name="Shu S."/>
            <person name="Flowers D."/>
            <person name="Luo F."/>
            <person name="Wang Y."/>
            <person name="Xia P."/>
            <person name="Barry K."/>
            <person name="Daum C."/>
            <person name="Lipzen A."/>
            <person name="Yoshinaga Y."/>
            <person name="Schmutz J."/>
            <person name="Saski C."/>
            <person name="Vermerris W."/>
            <person name="Kresovich S."/>
        </authorList>
    </citation>
    <scope>NUCLEOTIDE SEQUENCE</scope>
</reference>
<dbReference type="InterPro" id="IPR036638">
    <property type="entry name" value="HLH_DNA-bd_sf"/>
</dbReference>
<evidence type="ECO:0000259" key="5">
    <source>
        <dbReference type="PROSITE" id="PS50888"/>
    </source>
</evidence>
<dbReference type="InterPro" id="IPR044293">
    <property type="entry name" value="PRE"/>
</dbReference>
<dbReference type="GO" id="GO:0080113">
    <property type="term" value="P:regulation of seed growth"/>
    <property type="evidence" value="ECO:0007669"/>
    <property type="project" value="EnsemblPlants"/>
</dbReference>
<dbReference type="GO" id="GO:0009646">
    <property type="term" value="P:response to absence of light"/>
    <property type="evidence" value="ECO:0007669"/>
    <property type="project" value="EnsemblPlants"/>
</dbReference>
<dbReference type="GO" id="GO:1900457">
    <property type="term" value="P:regulation of brassinosteroid mediated signaling pathway"/>
    <property type="evidence" value="ECO:0007669"/>
    <property type="project" value="EnsemblPlants"/>
</dbReference>
<dbReference type="GO" id="GO:0051512">
    <property type="term" value="P:positive regulation of unidimensional cell growth"/>
    <property type="evidence" value="ECO:0007669"/>
    <property type="project" value="EnsemblPlants"/>
</dbReference>
<evidence type="ECO:0000256" key="4">
    <source>
        <dbReference type="ARBA" id="ARBA00023163"/>
    </source>
</evidence>
<comment type="caution">
    <text evidence="6">The sequence shown here is derived from an EMBL/GenBank/DDBJ whole genome shotgun (WGS) entry which is preliminary data.</text>
</comment>
<evidence type="ECO:0000313" key="6">
    <source>
        <dbReference type="EMBL" id="KAG0534130.1"/>
    </source>
</evidence>
<evidence type="ECO:0000313" key="7">
    <source>
        <dbReference type="Proteomes" id="UP000807115"/>
    </source>
</evidence>
<gene>
    <name evidence="6" type="ORF">BDA96_04G252500</name>
</gene>
<dbReference type="EMBL" id="CM027683">
    <property type="protein sequence ID" value="KAG0534130.1"/>
    <property type="molecule type" value="Genomic_DNA"/>
</dbReference>
<reference evidence="6" key="2">
    <citation type="submission" date="2020-10" db="EMBL/GenBank/DDBJ databases">
        <authorList>
            <person name="Cooper E.A."/>
            <person name="Brenton Z.W."/>
            <person name="Flinn B.S."/>
            <person name="Jenkins J."/>
            <person name="Shu S."/>
            <person name="Flowers D."/>
            <person name="Luo F."/>
            <person name="Wang Y."/>
            <person name="Xia P."/>
            <person name="Barry K."/>
            <person name="Daum C."/>
            <person name="Lipzen A."/>
            <person name="Yoshinaga Y."/>
            <person name="Schmutz J."/>
            <person name="Saski C."/>
            <person name="Vermerris W."/>
            <person name="Kresovich S."/>
        </authorList>
    </citation>
    <scope>NUCLEOTIDE SEQUENCE</scope>
</reference>
<keyword evidence="4" id="KW-0804">Transcription</keyword>
<dbReference type="GO" id="GO:0005737">
    <property type="term" value="C:cytoplasm"/>
    <property type="evidence" value="ECO:0007669"/>
    <property type="project" value="EnsemblPlants"/>
</dbReference>
<organism evidence="6 7">
    <name type="scientific">Sorghum bicolor</name>
    <name type="common">Sorghum</name>
    <name type="synonym">Sorghum vulgare</name>
    <dbReference type="NCBI Taxonomy" id="4558"/>
    <lineage>
        <taxon>Eukaryota</taxon>
        <taxon>Viridiplantae</taxon>
        <taxon>Streptophyta</taxon>
        <taxon>Embryophyta</taxon>
        <taxon>Tracheophyta</taxon>
        <taxon>Spermatophyta</taxon>
        <taxon>Magnoliopsida</taxon>
        <taxon>Liliopsida</taxon>
        <taxon>Poales</taxon>
        <taxon>Poaceae</taxon>
        <taxon>PACMAD clade</taxon>
        <taxon>Panicoideae</taxon>
        <taxon>Andropogonodae</taxon>
        <taxon>Andropogoneae</taxon>
        <taxon>Sorghinae</taxon>
        <taxon>Sorghum</taxon>
    </lineage>
</organism>
<dbReference type="Gene3D" id="4.10.280.10">
    <property type="entry name" value="Helix-loop-helix DNA-binding domain"/>
    <property type="match status" value="1"/>
</dbReference>